<gene>
    <name evidence="2" type="ORF">HUJ06_018839</name>
</gene>
<comment type="caution">
    <text evidence="2">The sequence shown here is derived from an EMBL/GenBank/DDBJ whole genome shotgun (WGS) entry which is preliminary data.</text>
</comment>
<keyword evidence="3" id="KW-1185">Reference proteome</keyword>
<evidence type="ECO:0008006" key="4">
    <source>
        <dbReference type="Google" id="ProtNLM"/>
    </source>
</evidence>
<proteinExistence type="predicted"/>
<organism evidence="2 3">
    <name type="scientific">Nelumbo nucifera</name>
    <name type="common">Sacred lotus</name>
    <dbReference type="NCBI Taxonomy" id="4432"/>
    <lineage>
        <taxon>Eukaryota</taxon>
        <taxon>Viridiplantae</taxon>
        <taxon>Streptophyta</taxon>
        <taxon>Embryophyta</taxon>
        <taxon>Tracheophyta</taxon>
        <taxon>Spermatophyta</taxon>
        <taxon>Magnoliopsida</taxon>
        <taxon>Proteales</taxon>
        <taxon>Nelumbonaceae</taxon>
        <taxon>Nelumbo</taxon>
    </lineage>
</organism>
<protein>
    <recommendedName>
        <fullName evidence="4">Secreted protein</fullName>
    </recommendedName>
</protein>
<keyword evidence="1" id="KW-0732">Signal</keyword>
<evidence type="ECO:0000313" key="2">
    <source>
        <dbReference type="EMBL" id="DAD48902.1"/>
    </source>
</evidence>
<reference evidence="2 3" key="1">
    <citation type="journal article" date="2020" name="Mol. Biol. Evol.">
        <title>Distinct Expression and Methylation Patterns for Genes with Different Fates following a Single Whole-Genome Duplication in Flowering Plants.</title>
        <authorList>
            <person name="Shi T."/>
            <person name="Rahmani R.S."/>
            <person name="Gugger P.F."/>
            <person name="Wang M."/>
            <person name="Li H."/>
            <person name="Zhang Y."/>
            <person name="Li Z."/>
            <person name="Wang Q."/>
            <person name="Van de Peer Y."/>
            <person name="Marchal K."/>
            <person name="Chen J."/>
        </authorList>
    </citation>
    <scope>NUCLEOTIDE SEQUENCE [LARGE SCALE GENOMIC DNA]</scope>
    <source>
        <tissue evidence="2">Leaf</tissue>
    </source>
</reference>
<dbReference type="EMBL" id="DUZY01000008">
    <property type="protein sequence ID" value="DAD48902.1"/>
    <property type="molecule type" value="Genomic_DNA"/>
</dbReference>
<dbReference type="AlphaFoldDB" id="A0A822ZUI6"/>
<feature type="signal peptide" evidence="1">
    <location>
        <begin position="1"/>
        <end position="21"/>
    </location>
</feature>
<evidence type="ECO:0000256" key="1">
    <source>
        <dbReference type="SAM" id="SignalP"/>
    </source>
</evidence>
<name>A0A822ZUI6_NELNU</name>
<sequence length="84" mass="9074">MSLLCSIFFLALALGFSGVISSLVLGGCVPERILASASCPLNLDVLRNLVQRFKRPPLLDASTQCRCIFQGIRSSGLIRLSSDF</sequence>
<dbReference type="Proteomes" id="UP000607653">
    <property type="component" value="Unassembled WGS sequence"/>
</dbReference>
<feature type="chain" id="PRO_5032593919" description="Secreted protein" evidence="1">
    <location>
        <begin position="22"/>
        <end position="84"/>
    </location>
</feature>
<accession>A0A822ZUI6</accession>
<evidence type="ECO:0000313" key="3">
    <source>
        <dbReference type="Proteomes" id="UP000607653"/>
    </source>
</evidence>